<comment type="similarity">
    <text evidence="1">Belongs to the universal ribosomal protein uS9 family.</text>
</comment>
<reference evidence="5" key="1">
    <citation type="journal article" date="2015" name="Nature">
        <title>Complex archaea that bridge the gap between prokaryotes and eukaryotes.</title>
        <authorList>
            <person name="Spang A."/>
            <person name="Saw J.H."/>
            <person name="Jorgensen S.L."/>
            <person name="Zaremba-Niedzwiedzka K."/>
            <person name="Martijn J."/>
            <person name="Lind A.E."/>
            <person name="van Eijk R."/>
            <person name="Schleper C."/>
            <person name="Guy L."/>
            <person name="Ettema T.J."/>
        </authorList>
    </citation>
    <scope>NUCLEOTIDE SEQUENCE</scope>
</reference>
<dbReference type="EMBL" id="LAZR01000240">
    <property type="protein sequence ID" value="KKN79909.1"/>
    <property type="molecule type" value="Genomic_DNA"/>
</dbReference>
<evidence type="ECO:0000256" key="4">
    <source>
        <dbReference type="SAM" id="MobiDB-lite"/>
    </source>
</evidence>
<sequence>MAKDDDTQQADPQPAGDDAPEAEAPKKEKPKAEAPKKEKPKAEAPKKEKPKAEAPKEEKPKAEAPKKEKPEAEAPKKEEPEAEAPKKEKPKAEAPKKEKPKAEAPKKEKPKAEAPKKEEPKAEAPEADAPVAEAPKEEKPAAPKRTAPALPDGVHYIWGTGRRKRAVARVRIRPGSGKILINKREPAAYFPALRDQNAIVAPLEAAEMMASWDMWVNVGGGGTTGQADAVSLGLARALSKAMPELESTFRHLGLLTRDARQVERKKYGQPGARKRFQFSKR</sequence>
<comment type="caution">
    <text evidence="5">The sequence shown here is derived from an EMBL/GenBank/DDBJ whole genome shotgun (WGS) entry which is preliminary data.</text>
</comment>
<evidence type="ECO:0000256" key="2">
    <source>
        <dbReference type="ARBA" id="ARBA00022980"/>
    </source>
</evidence>
<proteinExistence type="inferred from homology"/>
<dbReference type="GO" id="GO:0003735">
    <property type="term" value="F:structural constituent of ribosome"/>
    <property type="evidence" value="ECO:0007669"/>
    <property type="project" value="InterPro"/>
</dbReference>
<evidence type="ECO:0000313" key="5">
    <source>
        <dbReference type="EMBL" id="KKN79909.1"/>
    </source>
</evidence>
<keyword evidence="2" id="KW-0689">Ribosomal protein</keyword>
<evidence type="ECO:0000256" key="3">
    <source>
        <dbReference type="ARBA" id="ARBA00023274"/>
    </source>
</evidence>
<dbReference type="PROSITE" id="PS00360">
    <property type="entry name" value="RIBOSOMAL_S9"/>
    <property type="match status" value="1"/>
</dbReference>
<dbReference type="NCBIfam" id="NF001099">
    <property type="entry name" value="PRK00132.1"/>
    <property type="match status" value="1"/>
</dbReference>
<evidence type="ECO:0008006" key="6">
    <source>
        <dbReference type="Google" id="ProtNLM"/>
    </source>
</evidence>
<dbReference type="InterPro" id="IPR014721">
    <property type="entry name" value="Ribsml_uS5_D2-typ_fold_subgr"/>
</dbReference>
<dbReference type="InterPro" id="IPR000754">
    <property type="entry name" value="Ribosomal_uS9"/>
</dbReference>
<dbReference type="FunFam" id="3.30.230.10:FF:000001">
    <property type="entry name" value="30S ribosomal protein S9"/>
    <property type="match status" value="1"/>
</dbReference>
<gene>
    <name evidence="5" type="ORF">LCGC14_0335380</name>
</gene>
<dbReference type="AlphaFoldDB" id="A0A0F9TKW6"/>
<dbReference type="InterPro" id="IPR020568">
    <property type="entry name" value="Ribosomal_Su5_D2-typ_SF"/>
</dbReference>
<organism evidence="5">
    <name type="scientific">marine sediment metagenome</name>
    <dbReference type="NCBI Taxonomy" id="412755"/>
    <lineage>
        <taxon>unclassified sequences</taxon>
        <taxon>metagenomes</taxon>
        <taxon>ecological metagenomes</taxon>
    </lineage>
</organism>
<feature type="compositionally biased region" description="Basic and acidic residues" evidence="4">
    <location>
        <begin position="23"/>
        <end position="124"/>
    </location>
</feature>
<dbReference type="GO" id="GO:0003723">
    <property type="term" value="F:RNA binding"/>
    <property type="evidence" value="ECO:0007669"/>
    <property type="project" value="TreeGrafter"/>
</dbReference>
<dbReference type="GO" id="GO:0015935">
    <property type="term" value="C:small ribosomal subunit"/>
    <property type="evidence" value="ECO:0007669"/>
    <property type="project" value="UniProtKB-ARBA"/>
</dbReference>
<dbReference type="InterPro" id="IPR023035">
    <property type="entry name" value="Ribosomal_uS9_bac/plastid"/>
</dbReference>
<feature type="region of interest" description="Disordered" evidence="4">
    <location>
        <begin position="1"/>
        <end position="150"/>
    </location>
</feature>
<dbReference type="Pfam" id="PF00380">
    <property type="entry name" value="Ribosomal_S9"/>
    <property type="match status" value="1"/>
</dbReference>
<keyword evidence="3" id="KW-0687">Ribonucleoprotein</keyword>
<accession>A0A0F9TKW6</accession>
<dbReference type="PANTHER" id="PTHR21569">
    <property type="entry name" value="RIBOSOMAL PROTEIN S9"/>
    <property type="match status" value="1"/>
</dbReference>
<dbReference type="Gene3D" id="3.30.230.10">
    <property type="match status" value="1"/>
</dbReference>
<dbReference type="HAMAP" id="MF_00532_B">
    <property type="entry name" value="Ribosomal_uS9_B"/>
    <property type="match status" value="1"/>
</dbReference>
<dbReference type="InterPro" id="IPR020574">
    <property type="entry name" value="Ribosomal_uS9_CS"/>
</dbReference>
<evidence type="ECO:0000256" key="1">
    <source>
        <dbReference type="ARBA" id="ARBA00005251"/>
    </source>
</evidence>
<protein>
    <recommendedName>
        <fullName evidence="6">30S ribosomal protein S9</fullName>
    </recommendedName>
</protein>
<dbReference type="PANTHER" id="PTHR21569:SF1">
    <property type="entry name" value="SMALL RIBOSOMAL SUBUNIT PROTEIN US9M"/>
    <property type="match status" value="1"/>
</dbReference>
<name>A0A0F9TKW6_9ZZZZ</name>
<dbReference type="GO" id="GO:0006412">
    <property type="term" value="P:translation"/>
    <property type="evidence" value="ECO:0007669"/>
    <property type="project" value="InterPro"/>
</dbReference>
<dbReference type="SUPFAM" id="SSF54211">
    <property type="entry name" value="Ribosomal protein S5 domain 2-like"/>
    <property type="match status" value="1"/>
</dbReference>
<dbReference type="GO" id="GO:0005737">
    <property type="term" value="C:cytoplasm"/>
    <property type="evidence" value="ECO:0007669"/>
    <property type="project" value="UniProtKB-ARBA"/>
</dbReference>